<feature type="compositionally biased region" description="Basic and acidic residues" evidence="1">
    <location>
        <begin position="444"/>
        <end position="454"/>
    </location>
</feature>
<proteinExistence type="predicted"/>
<dbReference type="AlphaFoldDB" id="A0A2A6B3G3"/>
<feature type="compositionally biased region" description="Basic and acidic residues" evidence="1">
    <location>
        <begin position="403"/>
        <end position="413"/>
    </location>
</feature>
<accession>A0A2A6B3G3</accession>
<dbReference type="Proteomes" id="UP000005239">
    <property type="component" value="Unassembled WGS sequence"/>
</dbReference>
<reference evidence="2" key="2">
    <citation type="submission" date="2022-06" db="UniProtKB">
        <authorList>
            <consortium name="EnsemblMetazoa"/>
        </authorList>
    </citation>
    <scope>IDENTIFICATION</scope>
    <source>
        <strain evidence="2">PS312</strain>
    </source>
</reference>
<reference evidence="3" key="1">
    <citation type="journal article" date="2008" name="Nat. Genet.">
        <title>The Pristionchus pacificus genome provides a unique perspective on nematode lifestyle and parasitism.</title>
        <authorList>
            <person name="Dieterich C."/>
            <person name="Clifton S.W."/>
            <person name="Schuster L.N."/>
            <person name="Chinwalla A."/>
            <person name="Delehaunty K."/>
            <person name="Dinkelacker I."/>
            <person name="Fulton L."/>
            <person name="Fulton R."/>
            <person name="Godfrey J."/>
            <person name="Minx P."/>
            <person name="Mitreva M."/>
            <person name="Roeseler W."/>
            <person name="Tian H."/>
            <person name="Witte H."/>
            <person name="Yang S.P."/>
            <person name="Wilson R.K."/>
            <person name="Sommer R.J."/>
        </authorList>
    </citation>
    <scope>NUCLEOTIDE SEQUENCE [LARGE SCALE GENOMIC DNA]</scope>
    <source>
        <strain evidence="3">PS312</strain>
    </source>
</reference>
<gene>
    <name evidence="2" type="primary">WBGene00093166</name>
</gene>
<feature type="region of interest" description="Disordered" evidence="1">
    <location>
        <begin position="475"/>
        <end position="509"/>
    </location>
</feature>
<dbReference type="OrthoDB" id="5873256at2759"/>
<protein>
    <submittedName>
        <fullName evidence="2">Uncharacterized protein</fullName>
    </submittedName>
</protein>
<dbReference type="EnsemblMetazoa" id="PPA03612.1">
    <property type="protein sequence ID" value="PPA03612.1"/>
    <property type="gene ID" value="WBGene00093166"/>
</dbReference>
<sequence length="509" mass="57680">MSDRGRISFVNDLELVVFLWRHLSPKYETKTLTLIKHKEIIDRMEKAADQHAEWRLSEDSLRCLFEELLSNDEVKASITASLSPLHFTVEEDQEAGWLIDSIPLNIERGGGTTVKTFKGYSPVLKEHLDLLLCLFSSTVDQSDPFSATRLLSSIAPSVLPGLRKRAAASKLNLVQALLSYSMTARIHEAGQDDEILSQSMDLLKRFDRTIDEMHEKMHEFEDCNRTLSAMLTSATNFLLTSEKHQNDGAGIKKAQSLIQQQLKQLVANQKTMEGAVECRNEDAPEYLTRRDRVARALLDRFTALEISGATAADLAMTPAFKTPQVARNDVEKEAENAMDEECDTPKRSNSLKEHKWFISNTTPTPKREQPTNRGIYEELLDEEKENMGPFKKTLEVDDIDTENMEKKNDDENVRTPLGEQTTPVRARPSGLRMRSSNNENRPVLGEKKGQEDKARRRSKARYFYALRLDRYSCARKSKPIPVSGAEGDAKKSKPLAQNQTSLTRFFGKV</sequence>
<evidence type="ECO:0000313" key="2">
    <source>
        <dbReference type="EnsemblMetazoa" id="PPA03612.1"/>
    </source>
</evidence>
<keyword evidence="3" id="KW-1185">Reference proteome</keyword>
<evidence type="ECO:0000256" key="1">
    <source>
        <dbReference type="SAM" id="MobiDB-lite"/>
    </source>
</evidence>
<accession>A0A8R1Y6N6</accession>
<organism evidence="2 3">
    <name type="scientific">Pristionchus pacificus</name>
    <name type="common">Parasitic nematode worm</name>
    <dbReference type="NCBI Taxonomy" id="54126"/>
    <lineage>
        <taxon>Eukaryota</taxon>
        <taxon>Metazoa</taxon>
        <taxon>Ecdysozoa</taxon>
        <taxon>Nematoda</taxon>
        <taxon>Chromadorea</taxon>
        <taxon>Rhabditida</taxon>
        <taxon>Rhabditina</taxon>
        <taxon>Diplogasteromorpha</taxon>
        <taxon>Diplogasteroidea</taxon>
        <taxon>Neodiplogasteridae</taxon>
        <taxon>Pristionchus</taxon>
    </lineage>
</organism>
<evidence type="ECO:0000313" key="3">
    <source>
        <dbReference type="Proteomes" id="UP000005239"/>
    </source>
</evidence>
<name>A0A2A6B3G3_PRIPA</name>
<feature type="region of interest" description="Disordered" evidence="1">
    <location>
        <begin position="401"/>
        <end position="457"/>
    </location>
</feature>